<evidence type="ECO:0000313" key="3">
    <source>
        <dbReference type="EMBL" id="RXE55609.1"/>
    </source>
</evidence>
<dbReference type="PANTHER" id="PTHR33393:SF11">
    <property type="entry name" value="POLYGLUTAMINE SYNTHESIS ACCESSORY PROTEIN RV0574C-RELATED"/>
    <property type="match status" value="1"/>
</dbReference>
<dbReference type="Proteomes" id="UP000290932">
    <property type="component" value="Unassembled WGS sequence"/>
</dbReference>
<dbReference type="EMBL" id="LHQS01000002">
    <property type="protein sequence ID" value="RXE55609.1"/>
    <property type="molecule type" value="Genomic_DNA"/>
</dbReference>
<feature type="domain" description="Capsule synthesis protein CapA" evidence="2">
    <location>
        <begin position="5"/>
        <end position="229"/>
    </location>
</feature>
<dbReference type="RefSeq" id="WP_128693284.1">
    <property type="nucleotide sequence ID" value="NZ_LHQS01000002.1"/>
</dbReference>
<dbReference type="SMART" id="SM00854">
    <property type="entry name" value="PGA_cap"/>
    <property type="match status" value="1"/>
</dbReference>
<dbReference type="PANTHER" id="PTHR33393">
    <property type="entry name" value="POLYGLUTAMINE SYNTHESIS ACCESSORY PROTEIN RV0574C-RELATED"/>
    <property type="match status" value="1"/>
</dbReference>
<name>A0A498GXZ5_9EURY</name>
<evidence type="ECO:0000256" key="1">
    <source>
        <dbReference type="ARBA" id="ARBA00005662"/>
    </source>
</evidence>
<dbReference type="SUPFAM" id="SSF56300">
    <property type="entry name" value="Metallo-dependent phosphatases"/>
    <property type="match status" value="1"/>
</dbReference>
<proteinExistence type="inferred from homology"/>
<dbReference type="AlphaFoldDB" id="A0A498GXZ5"/>
<dbReference type="CDD" id="cd07381">
    <property type="entry name" value="MPP_CapA"/>
    <property type="match status" value="1"/>
</dbReference>
<comment type="similarity">
    <text evidence="1">Belongs to the CapA family.</text>
</comment>
<accession>A0A498GXZ5</accession>
<dbReference type="Gene3D" id="3.60.21.10">
    <property type="match status" value="1"/>
</dbReference>
<evidence type="ECO:0000259" key="2">
    <source>
        <dbReference type="SMART" id="SM00854"/>
    </source>
</evidence>
<dbReference type="InterPro" id="IPR052169">
    <property type="entry name" value="CW_Biosynth-Accessory"/>
</dbReference>
<dbReference type="Pfam" id="PF09587">
    <property type="entry name" value="PGA_cap"/>
    <property type="match status" value="1"/>
</dbReference>
<evidence type="ECO:0000313" key="4">
    <source>
        <dbReference type="Proteomes" id="UP000290932"/>
    </source>
</evidence>
<sequence length="357" mass="39179">MDTVKLMAVGDIWLQTVNGSHPFKHVRHLLKDKDILFGNLETALSTEGEPAPKHHVIAAPPDRVSYLTDAGFDVVSVANNHTLDMGALGFSNTLDALVGSGIGFVGGSTSRYPSSHAVFERNGVQIGLLGYTIGRGAMPAGIAVNRLIEDRMVSEIRALKRLCDHVAVSLHWGVELVHHPSPRQIRLARSLVDAGATLILGHHPHTIQAMERYHGGLIAYSLGMFQFDPNWPHGISHDSCILSVDLGKDGIDDFSVTPVTVDDNFIPSPAEPDDAARILGYVADLSGAVTENRITNRWWFEQIAGNYMKMNLESYRLRIREHGVLPLLECGVWLATPFCLQCYGGLLRRRLRGRNGT</sequence>
<reference evidence="3 4" key="1">
    <citation type="journal article" date="2015" name="Int. J. Syst. Evol. Microbiol.">
        <title>Methanoculleus taiwanensis sp. nov., a methanogen isolated from deep marine sediment at the deformation front area near Taiwan.</title>
        <authorList>
            <person name="Weng C.Y."/>
            <person name="Chen S.C."/>
            <person name="Lai M.C."/>
            <person name="Wu S.Y."/>
            <person name="Lin S."/>
            <person name="Yang T.F."/>
            <person name="Chen P.C."/>
        </authorList>
    </citation>
    <scope>NUCLEOTIDE SEQUENCE [LARGE SCALE GENOMIC DNA]</scope>
    <source>
        <strain evidence="3 4">CYW4</strain>
    </source>
</reference>
<dbReference type="InterPro" id="IPR029052">
    <property type="entry name" value="Metallo-depent_PP-like"/>
</dbReference>
<comment type="caution">
    <text evidence="3">The sequence shown here is derived from an EMBL/GenBank/DDBJ whole genome shotgun (WGS) entry which is preliminary data.</text>
</comment>
<dbReference type="OrthoDB" id="199819at2157"/>
<protein>
    <submittedName>
        <fullName evidence="3">Poly-gamma-glutamate biosynthesis protein</fullName>
    </submittedName>
</protein>
<gene>
    <name evidence="3" type="ORF">ABH15_04940</name>
</gene>
<keyword evidence="4" id="KW-1185">Reference proteome</keyword>
<organism evidence="3 4">
    <name type="scientific">Methanoculleus taiwanensis</name>
    <dbReference type="NCBI Taxonomy" id="1550565"/>
    <lineage>
        <taxon>Archaea</taxon>
        <taxon>Methanobacteriati</taxon>
        <taxon>Methanobacteriota</taxon>
        <taxon>Stenosarchaea group</taxon>
        <taxon>Methanomicrobia</taxon>
        <taxon>Methanomicrobiales</taxon>
        <taxon>Methanomicrobiaceae</taxon>
        <taxon>Methanoculleus</taxon>
    </lineage>
</organism>
<dbReference type="InterPro" id="IPR019079">
    <property type="entry name" value="Capsule_synth_CapA"/>
</dbReference>